<dbReference type="AlphaFoldDB" id="A0A8J2JQA5"/>
<name>A0A8J2JQA5_9HEXA</name>
<accession>A0A8J2JQA5</accession>
<keyword evidence="2" id="KW-1185">Reference proteome</keyword>
<organism evidence="1 2">
    <name type="scientific">Allacma fusca</name>
    <dbReference type="NCBI Taxonomy" id="39272"/>
    <lineage>
        <taxon>Eukaryota</taxon>
        <taxon>Metazoa</taxon>
        <taxon>Ecdysozoa</taxon>
        <taxon>Arthropoda</taxon>
        <taxon>Hexapoda</taxon>
        <taxon>Collembola</taxon>
        <taxon>Symphypleona</taxon>
        <taxon>Sminthuridae</taxon>
        <taxon>Allacma</taxon>
    </lineage>
</organism>
<evidence type="ECO:0000313" key="2">
    <source>
        <dbReference type="Proteomes" id="UP000708208"/>
    </source>
</evidence>
<proteinExistence type="predicted"/>
<comment type="caution">
    <text evidence="1">The sequence shown here is derived from an EMBL/GenBank/DDBJ whole genome shotgun (WGS) entry which is preliminary data.</text>
</comment>
<protein>
    <submittedName>
        <fullName evidence="1">Uncharacterized protein</fullName>
    </submittedName>
</protein>
<sequence length="51" mass="5566">MTPDPTEVPNVLATSFAPTPAAKMKAMMKPTINIHKTPSWNSPKSQNEVDD</sequence>
<gene>
    <name evidence="1" type="ORF">AFUS01_LOCUS13334</name>
</gene>
<reference evidence="1" key="1">
    <citation type="submission" date="2021-06" db="EMBL/GenBank/DDBJ databases">
        <authorList>
            <person name="Hodson N. C."/>
            <person name="Mongue J. A."/>
            <person name="Jaron S. K."/>
        </authorList>
    </citation>
    <scope>NUCLEOTIDE SEQUENCE</scope>
</reference>
<feature type="non-terminal residue" evidence="1">
    <location>
        <position position="51"/>
    </location>
</feature>
<dbReference type="Proteomes" id="UP000708208">
    <property type="component" value="Unassembled WGS sequence"/>
</dbReference>
<dbReference type="EMBL" id="CAJVCH010108164">
    <property type="protein sequence ID" value="CAG7724301.1"/>
    <property type="molecule type" value="Genomic_DNA"/>
</dbReference>
<evidence type="ECO:0000313" key="1">
    <source>
        <dbReference type="EMBL" id="CAG7724301.1"/>
    </source>
</evidence>